<dbReference type="EMBL" id="LAZR01064708">
    <property type="protein sequence ID" value="KKK57007.1"/>
    <property type="molecule type" value="Genomic_DNA"/>
</dbReference>
<feature type="domain" description="PKD-like" evidence="1">
    <location>
        <begin position="20"/>
        <end position="92"/>
    </location>
</feature>
<comment type="caution">
    <text evidence="2">The sequence shown here is derived from an EMBL/GenBank/DDBJ whole genome shotgun (WGS) entry which is preliminary data.</text>
</comment>
<dbReference type="AlphaFoldDB" id="A0A0F8WJG3"/>
<reference evidence="2" key="1">
    <citation type="journal article" date="2015" name="Nature">
        <title>Complex archaea that bridge the gap between prokaryotes and eukaryotes.</title>
        <authorList>
            <person name="Spang A."/>
            <person name="Saw J.H."/>
            <person name="Jorgensen S.L."/>
            <person name="Zaremba-Niedzwiedzka K."/>
            <person name="Martijn J."/>
            <person name="Lind A.E."/>
            <person name="van Eijk R."/>
            <person name="Schleper C."/>
            <person name="Guy L."/>
            <person name="Ettema T.J."/>
        </authorList>
    </citation>
    <scope>NUCLEOTIDE SEQUENCE</scope>
</reference>
<sequence>RETSSCGTGEAIAVDVEIHPQPTAVIYGNTSTYTGETGVIYHVDQVPDYTYSWSVSSEGTIGGPSVNDSISVDWSTAGDADVTVTATHTTCALQADPLVLNVTVSDIILSAQSGNWEDASTWVGGVVPTQYTSARIQTGDTVTIAMGTARVNDLTIDAGAVLNSQAFEFYIYGDYTINGVHQGTGSDHIELRGGAAVVDGTGTVENTGYFIIAATGNTTIASTADITFTYGVRVSNNYTVSNNGIIRLGWALIGSGANSKWINADNSYLECFYTIMTTGTLEASAEGNTVRYDNTSGNHNVETPESGIYYNLEIAGSTIKTLIGDITVKGDLSISSTLSSGNFNIACEGNWTNT</sequence>
<evidence type="ECO:0000313" key="2">
    <source>
        <dbReference type="EMBL" id="KKK57007.1"/>
    </source>
</evidence>
<gene>
    <name evidence="2" type="ORF">LCGC14_3058820</name>
</gene>
<name>A0A0F8WJG3_9ZZZZ</name>
<accession>A0A0F8WJG3</accession>
<dbReference type="InterPro" id="IPR045829">
    <property type="entry name" value="PKD_6"/>
</dbReference>
<feature type="non-terminal residue" evidence="2">
    <location>
        <position position="354"/>
    </location>
</feature>
<dbReference type="Pfam" id="PF19408">
    <property type="entry name" value="PKD_6"/>
    <property type="match status" value="1"/>
</dbReference>
<evidence type="ECO:0000259" key="1">
    <source>
        <dbReference type="Pfam" id="PF19408"/>
    </source>
</evidence>
<feature type="non-terminal residue" evidence="2">
    <location>
        <position position="1"/>
    </location>
</feature>
<proteinExistence type="predicted"/>
<protein>
    <recommendedName>
        <fullName evidence="1">PKD-like domain-containing protein</fullName>
    </recommendedName>
</protein>
<organism evidence="2">
    <name type="scientific">marine sediment metagenome</name>
    <dbReference type="NCBI Taxonomy" id="412755"/>
    <lineage>
        <taxon>unclassified sequences</taxon>
        <taxon>metagenomes</taxon>
        <taxon>ecological metagenomes</taxon>
    </lineage>
</organism>